<evidence type="ECO:0000256" key="1">
    <source>
        <dbReference type="ARBA" id="ARBA00001913"/>
    </source>
</evidence>
<feature type="active site" description="Charge relay system" evidence="27">
    <location>
        <position position="398"/>
    </location>
</feature>
<evidence type="ECO:0000256" key="9">
    <source>
        <dbReference type="ARBA" id="ARBA00022729"/>
    </source>
</evidence>
<gene>
    <name evidence="34" type="ORF">V9T40_001540</name>
</gene>
<dbReference type="Pfam" id="PF23090">
    <property type="entry name" value="MBTPS1_4th"/>
    <property type="match status" value="1"/>
</dbReference>
<evidence type="ECO:0000256" key="25">
    <source>
        <dbReference type="ARBA" id="ARBA00067283"/>
    </source>
</evidence>
<dbReference type="PROSITE" id="PS00137">
    <property type="entry name" value="SUBTILASE_HIS"/>
    <property type="match status" value="1"/>
</dbReference>
<dbReference type="Pfam" id="PF00082">
    <property type="entry name" value="Peptidase_S8"/>
    <property type="match status" value="1"/>
</dbReference>
<dbReference type="CDD" id="cd07479">
    <property type="entry name" value="Peptidases_S8_SKI-1_like"/>
    <property type="match status" value="1"/>
</dbReference>
<keyword evidence="8 28" id="KW-0812">Transmembrane</keyword>
<dbReference type="InterPro" id="IPR050131">
    <property type="entry name" value="Peptidase_S8_subtilisin-like"/>
</dbReference>
<comment type="catalytic activity">
    <reaction evidence="23">
        <text>Processes precursors containing basic and hydrophobic/aliphatic residues at P4 and P2, respectively, with a relatively relaxed acceptance of amino acids at P1 and P3.</text>
        <dbReference type="EC" id="3.4.21.112"/>
    </reaction>
</comment>
<keyword evidence="5" id="KW-0153">Cholesterol metabolism</keyword>
<feature type="domain" description="Membrane-bound transcription factor site-1 protease-like N-terminal" evidence="31">
    <location>
        <begin position="48"/>
        <end position="127"/>
    </location>
</feature>
<dbReference type="Proteomes" id="UP001367676">
    <property type="component" value="Unassembled WGS sequence"/>
</dbReference>
<evidence type="ECO:0000256" key="21">
    <source>
        <dbReference type="ARBA" id="ARBA00023180"/>
    </source>
</evidence>
<dbReference type="PROSITE" id="PS00138">
    <property type="entry name" value="SUBTILASE_SER"/>
    <property type="match status" value="1"/>
</dbReference>
<keyword evidence="35" id="KW-1185">Reference proteome</keyword>
<comment type="subcellular location">
    <subcellularLocation>
        <location evidence="2">Endoplasmic reticulum membrane</location>
        <topology evidence="2">Single-pass type I membrane protein</topology>
    </subcellularLocation>
    <subcellularLocation>
        <location evidence="3">Golgi apparatus membrane</location>
        <topology evidence="3">Single-pass membrane protein</topology>
    </subcellularLocation>
</comment>
<dbReference type="AlphaFoldDB" id="A0AAN9Y6E7"/>
<evidence type="ECO:0000256" key="22">
    <source>
        <dbReference type="ARBA" id="ARBA00023221"/>
    </source>
</evidence>
<keyword evidence="7 27" id="KW-0645">Protease</keyword>
<dbReference type="PRINTS" id="PR00723">
    <property type="entry name" value="SUBTILISIN"/>
</dbReference>
<evidence type="ECO:0000259" key="32">
    <source>
        <dbReference type="Pfam" id="PF23090"/>
    </source>
</evidence>
<keyword evidence="10 27" id="KW-0378">Hydrolase</keyword>
<keyword evidence="22" id="KW-0753">Steroid metabolism</keyword>
<dbReference type="EMBL" id="JBBCAQ010000019">
    <property type="protein sequence ID" value="KAK7595107.1"/>
    <property type="molecule type" value="Genomic_DNA"/>
</dbReference>
<evidence type="ECO:0000256" key="14">
    <source>
        <dbReference type="ARBA" id="ARBA00022837"/>
    </source>
</evidence>
<dbReference type="PROSITE" id="PS51892">
    <property type="entry name" value="SUBTILASE"/>
    <property type="match status" value="1"/>
</dbReference>
<evidence type="ECO:0000256" key="12">
    <source>
        <dbReference type="ARBA" id="ARBA00022824"/>
    </source>
</evidence>
<dbReference type="FunFam" id="3.40.50.200:FF:000008">
    <property type="entry name" value="Membrane-bound transcription factor site-1 protease preproprotein"/>
    <property type="match status" value="1"/>
</dbReference>
<evidence type="ECO:0000259" key="30">
    <source>
        <dbReference type="Pfam" id="PF00082"/>
    </source>
</evidence>
<keyword evidence="11" id="KW-0068">Autocatalytic cleavage</keyword>
<keyword evidence="13 27" id="KW-0720">Serine protease</keyword>
<proteinExistence type="inferred from homology"/>
<dbReference type="GO" id="GO:0006508">
    <property type="term" value="P:proteolysis"/>
    <property type="evidence" value="ECO:0007669"/>
    <property type="project" value="UniProtKB-KW"/>
</dbReference>
<evidence type="ECO:0000256" key="13">
    <source>
        <dbReference type="ARBA" id="ARBA00022825"/>
    </source>
</evidence>
<dbReference type="GO" id="GO:0005789">
    <property type="term" value="C:endoplasmic reticulum membrane"/>
    <property type="evidence" value="ECO:0007669"/>
    <property type="project" value="UniProtKB-SubCell"/>
</dbReference>
<evidence type="ECO:0000256" key="26">
    <source>
        <dbReference type="ARBA" id="ARBA00081324"/>
    </source>
</evidence>
<comment type="similarity">
    <text evidence="4 27">Belongs to the peptidase S8 family.</text>
</comment>
<evidence type="ECO:0000256" key="20">
    <source>
        <dbReference type="ARBA" id="ARBA00023166"/>
    </source>
</evidence>
<dbReference type="InterPro" id="IPR036852">
    <property type="entry name" value="Peptidase_S8/S53_dom_sf"/>
</dbReference>
<evidence type="ECO:0000256" key="23">
    <source>
        <dbReference type="ARBA" id="ARBA00050826"/>
    </source>
</evidence>
<evidence type="ECO:0000256" key="27">
    <source>
        <dbReference type="PROSITE-ProRule" id="PRU01240"/>
    </source>
</evidence>
<evidence type="ECO:0000256" key="7">
    <source>
        <dbReference type="ARBA" id="ARBA00022670"/>
    </source>
</evidence>
<evidence type="ECO:0000256" key="5">
    <source>
        <dbReference type="ARBA" id="ARBA00022548"/>
    </source>
</evidence>
<dbReference type="InterPro" id="IPR015500">
    <property type="entry name" value="Peptidase_S8_subtilisin-rel"/>
</dbReference>
<feature type="domain" description="Peptidase S8/S53" evidence="30">
    <location>
        <begin position="194"/>
        <end position="449"/>
    </location>
</feature>
<evidence type="ECO:0000313" key="34">
    <source>
        <dbReference type="EMBL" id="KAK7595107.1"/>
    </source>
</evidence>
<evidence type="ECO:0000256" key="11">
    <source>
        <dbReference type="ARBA" id="ARBA00022813"/>
    </source>
</evidence>
<evidence type="ECO:0000256" key="17">
    <source>
        <dbReference type="ARBA" id="ARBA00023098"/>
    </source>
</evidence>
<feature type="active site" description="Charge relay system" evidence="27">
    <location>
        <position position="202"/>
    </location>
</feature>
<feature type="chain" id="PRO_5042979139" description="Membrane-bound transcription factor site-1 protease" evidence="29">
    <location>
        <begin position="33"/>
        <end position="1018"/>
    </location>
</feature>
<evidence type="ECO:0000259" key="31">
    <source>
        <dbReference type="Pfam" id="PF23001"/>
    </source>
</evidence>
<dbReference type="GO" id="GO:0000139">
    <property type="term" value="C:Golgi membrane"/>
    <property type="evidence" value="ECO:0007669"/>
    <property type="project" value="UniProtKB-SubCell"/>
</dbReference>
<evidence type="ECO:0000256" key="15">
    <source>
        <dbReference type="ARBA" id="ARBA00022989"/>
    </source>
</evidence>
<feature type="domain" description="MBTPS1 fourth" evidence="32">
    <location>
        <begin position="599"/>
        <end position="870"/>
    </location>
</feature>
<dbReference type="InterPro" id="IPR057032">
    <property type="entry name" value="MBTPS1_4th"/>
</dbReference>
<organism evidence="34 35">
    <name type="scientific">Parthenolecanium corni</name>
    <dbReference type="NCBI Taxonomy" id="536013"/>
    <lineage>
        <taxon>Eukaryota</taxon>
        <taxon>Metazoa</taxon>
        <taxon>Ecdysozoa</taxon>
        <taxon>Arthropoda</taxon>
        <taxon>Hexapoda</taxon>
        <taxon>Insecta</taxon>
        <taxon>Pterygota</taxon>
        <taxon>Neoptera</taxon>
        <taxon>Paraneoptera</taxon>
        <taxon>Hemiptera</taxon>
        <taxon>Sternorrhyncha</taxon>
        <taxon>Coccoidea</taxon>
        <taxon>Coccidae</taxon>
        <taxon>Parthenolecanium</taxon>
    </lineage>
</organism>
<evidence type="ECO:0000256" key="3">
    <source>
        <dbReference type="ARBA" id="ARBA00004194"/>
    </source>
</evidence>
<comment type="cofactor">
    <cofactor evidence="1">
        <name>Ca(2+)</name>
        <dbReference type="ChEBI" id="CHEBI:29108"/>
    </cofactor>
</comment>
<dbReference type="SUPFAM" id="SSF52743">
    <property type="entry name" value="Subtilisin-like"/>
    <property type="match status" value="1"/>
</dbReference>
<keyword evidence="15 28" id="KW-1133">Transmembrane helix</keyword>
<comment type="caution">
    <text evidence="34">The sequence shown here is derived from an EMBL/GenBank/DDBJ whole genome shotgun (WGS) entry which is preliminary data.</text>
</comment>
<sequence length="1018" mass="113959">MSSISYLFLNSISSKTFFFTLLILYTCCFNEASVSDTTTKKQDFNLDIVANEFIITFNGYYKTHTRENFIRAALNNSNVSSWTIKKRNNPAKDFPSDFDVLTIEKNQVRIGLLSLSDHPSVKRITPHQIVQRTIHDFSPELNKTESDSTSRFDYKTIWQKSSRYLKRKLLRAVPKQITTILQADVLWSMGITGVGVRVAVFDTGLSKDHPHFRRIKERTDWTNENTLDDGLGHGTFVAGVIASSKECLGFAPDADLHIFRVFTNKQVSYTSWFLDAFNYAILKKINVLNLSIGGPDFMDQPFVDKVWELTANGVIMVSAIGNDGPTYGTLNNPGDQMDVIGVGGINFEDQIARFSSRGMTTWELPQGYGRLKPDIVTYGAGVSGSSIKGGCRSLSGTSVASPVVAGAVTLLLSSVLHLGNSINPASMKQALMASARRLPQVGMFEQGHGKLDILKAYQVLSSYKPQASFSPSYIDLSECQYMWPYCSQPIYYSGIPTIVNVTVLNGMGVSGFIKEKPKWFPYIPQNGHFLELSMTYSEILWPWAGWLAISITVSKEGATWSGSAHGHVELTVESPSASNETVQTSTIKLMIKANIIATPPRTKRILWDQYHNIGYPPGYFPKDNLMKKNDPLDWNADHIHTNYKEMYDHLRKSGYYIEVLGTPYTCFDASLYGALLVVDAEEEFFPEEIAKLKKDVDNGLSVIVFADWFNTTVMKKVKFFDENTRQWWMPNTGGSNIPALNDLLSTWSIAFGDGVYDGSFNMEDRNMYFASGSSLVRFPKEGVVIGKKLKDQGKELIDEVVIEVDSVPILGFLQTGSQNSSPTTNAGRIITYGDSNCLESNVDGMDCFWMLDAILQYATSAHFPSVFQIDKVSVSHEALVLPQRMEGNQLHRYSKVLDDNVEGIKIRPLPSCPHLVWSNSHPLNKSAPANLYKAQKLLSMDINLELPILKATPTGGNHWIHSLENFDVLPLITVILIASGAILVIYVYYRTRKRPRRRHIARFKRFLSAINAKRVPSV</sequence>
<evidence type="ECO:0000259" key="33">
    <source>
        <dbReference type="Pfam" id="PF23094"/>
    </source>
</evidence>
<keyword evidence="12" id="KW-0256">Endoplasmic reticulum</keyword>
<feature type="domain" description="MBTPS1 third" evidence="33">
    <location>
        <begin position="470"/>
        <end position="598"/>
    </location>
</feature>
<keyword evidence="20" id="KW-1207">Sterol metabolism</keyword>
<evidence type="ECO:0000256" key="2">
    <source>
        <dbReference type="ARBA" id="ARBA00004115"/>
    </source>
</evidence>
<dbReference type="Pfam" id="PF23001">
    <property type="entry name" value="MBTP1_N"/>
    <property type="match status" value="1"/>
</dbReference>
<dbReference type="Pfam" id="PF23094">
    <property type="entry name" value="MBTPS1_3rd"/>
    <property type="match status" value="1"/>
</dbReference>
<keyword evidence="21" id="KW-0325">Glycoprotein</keyword>
<dbReference type="InterPro" id="IPR022398">
    <property type="entry name" value="Peptidase_S8_His-AS"/>
</dbReference>
<dbReference type="GO" id="GO:0004252">
    <property type="term" value="F:serine-type endopeptidase activity"/>
    <property type="evidence" value="ECO:0007669"/>
    <property type="project" value="UniProtKB-UniRule"/>
</dbReference>
<evidence type="ECO:0000256" key="4">
    <source>
        <dbReference type="ARBA" id="ARBA00011073"/>
    </source>
</evidence>
<dbReference type="PANTHER" id="PTHR43806:SF7">
    <property type="entry name" value="MEMBRANE-BOUND TRANSCRIPTION FACTOR SITE-1 PROTEASE"/>
    <property type="match status" value="1"/>
</dbReference>
<evidence type="ECO:0000256" key="16">
    <source>
        <dbReference type="ARBA" id="ARBA00023034"/>
    </source>
</evidence>
<accession>A0AAN9Y6E7</accession>
<keyword evidence="17" id="KW-0443">Lipid metabolism</keyword>
<evidence type="ECO:0000256" key="18">
    <source>
        <dbReference type="ARBA" id="ARBA00023136"/>
    </source>
</evidence>
<dbReference type="Gene3D" id="3.40.50.200">
    <property type="entry name" value="Peptidase S8/S53 domain"/>
    <property type="match status" value="1"/>
</dbReference>
<name>A0AAN9Y6E7_9HEMI</name>
<evidence type="ECO:0000256" key="19">
    <source>
        <dbReference type="ARBA" id="ARBA00023145"/>
    </source>
</evidence>
<evidence type="ECO:0000256" key="29">
    <source>
        <dbReference type="SAM" id="SignalP"/>
    </source>
</evidence>
<reference evidence="34 35" key="1">
    <citation type="submission" date="2024-03" db="EMBL/GenBank/DDBJ databases">
        <title>Adaptation during the transition from Ophiocordyceps entomopathogen to insect associate is accompanied by gene loss and intensified selection.</title>
        <authorList>
            <person name="Ward C.M."/>
            <person name="Onetto C.A."/>
            <person name="Borneman A.R."/>
        </authorList>
    </citation>
    <scope>NUCLEOTIDE SEQUENCE [LARGE SCALE GENOMIC DNA]</scope>
    <source>
        <strain evidence="34">AWRI1</strain>
        <tissue evidence="34">Single Adult Female</tissue>
    </source>
</reference>
<dbReference type="PANTHER" id="PTHR43806">
    <property type="entry name" value="PEPTIDASE S8"/>
    <property type="match status" value="1"/>
</dbReference>
<dbReference type="InterPro" id="IPR023828">
    <property type="entry name" value="Peptidase_S8_Ser-AS"/>
</dbReference>
<dbReference type="InterPro" id="IPR034185">
    <property type="entry name" value="Site-1_peptidase_cat_dom"/>
</dbReference>
<keyword evidence="19" id="KW-0865">Zymogen</keyword>
<protein>
    <recommendedName>
        <fullName evidence="25">Membrane-bound transcription factor site-1 protease</fullName>
        <ecNumber evidence="24">3.4.21.112</ecNumber>
    </recommendedName>
    <alternativeName>
        <fullName evidence="26">Endopeptidase S1P</fullName>
    </alternativeName>
</protein>
<evidence type="ECO:0000256" key="28">
    <source>
        <dbReference type="SAM" id="Phobius"/>
    </source>
</evidence>
<keyword evidence="9 29" id="KW-0732">Signal</keyword>
<feature type="active site" description="Charge relay system" evidence="27">
    <location>
        <position position="233"/>
    </location>
</feature>
<evidence type="ECO:0000256" key="10">
    <source>
        <dbReference type="ARBA" id="ARBA00022801"/>
    </source>
</evidence>
<feature type="signal peptide" evidence="29">
    <location>
        <begin position="1"/>
        <end position="32"/>
    </location>
</feature>
<dbReference type="InterPro" id="IPR057060">
    <property type="entry name" value="MBTPS1_3rd"/>
</dbReference>
<dbReference type="EC" id="3.4.21.112" evidence="24"/>
<evidence type="ECO:0000256" key="6">
    <source>
        <dbReference type="ARBA" id="ARBA00022553"/>
    </source>
</evidence>
<keyword evidence="18 28" id="KW-0472">Membrane</keyword>
<evidence type="ECO:0000256" key="8">
    <source>
        <dbReference type="ARBA" id="ARBA00022692"/>
    </source>
</evidence>
<evidence type="ECO:0000313" key="35">
    <source>
        <dbReference type="Proteomes" id="UP001367676"/>
    </source>
</evidence>
<evidence type="ECO:0000256" key="24">
    <source>
        <dbReference type="ARBA" id="ARBA00066596"/>
    </source>
</evidence>
<keyword evidence="6" id="KW-0597">Phosphoprotein</keyword>
<keyword evidence="14" id="KW-0106">Calcium</keyword>
<dbReference type="InterPro" id="IPR000209">
    <property type="entry name" value="Peptidase_S8/S53_dom"/>
</dbReference>
<keyword evidence="16" id="KW-0333">Golgi apparatus</keyword>
<dbReference type="InterPro" id="IPR055143">
    <property type="entry name" value="MBTP1_N"/>
</dbReference>
<feature type="transmembrane region" description="Helical" evidence="28">
    <location>
        <begin position="968"/>
        <end position="989"/>
    </location>
</feature>
<dbReference type="GO" id="GO:0008203">
    <property type="term" value="P:cholesterol metabolic process"/>
    <property type="evidence" value="ECO:0007669"/>
    <property type="project" value="UniProtKB-KW"/>
</dbReference>